<dbReference type="InterPro" id="IPR027417">
    <property type="entry name" value="P-loop_NTPase"/>
</dbReference>
<evidence type="ECO:0000256" key="1">
    <source>
        <dbReference type="ARBA" id="ARBA00023054"/>
    </source>
</evidence>
<dbReference type="InterPro" id="IPR003395">
    <property type="entry name" value="RecF/RecN/SMC_N"/>
</dbReference>
<dbReference type="AlphaFoldDB" id="A0A7C2ZPE1"/>
<organism evidence="4">
    <name type="scientific">Ignisphaera aggregans</name>
    <dbReference type="NCBI Taxonomy" id="334771"/>
    <lineage>
        <taxon>Archaea</taxon>
        <taxon>Thermoproteota</taxon>
        <taxon>Thermoprotei</taxon>
        <taxon>Desulfurococcales</taxon>
        <taxon>Desulfurococcaceae</taxon>
        <taxon>Ignisphaera</taxon>
    </lineage>
</organism>
<evidence type="ECO:0000313" key="4">
    <source>
        <dbReference type="EMBL" id="HEW53138.1"/>
    </source>
</evidence>
<comment type="caution">
    <text evidence="4">The sequence shown here is derived from an EMBL/GenBank/DDBJ whole genome shotgun (WGS) entry which is preliminary data.</text>
</comment>
<name>A0A7C2ZPE1_9CREN</name>
<feature type="domain" description="RecF/RecN/SMC N-terminal" evidence="3">
    <location>
        <begin position="27"/>
        <end position="768"/>
    </location>
</feature>
<evidence type="ECO:0000259" key="3">
    <source>
        <dbReference type="Pfam" id="PF02463"/>
    </source>
</evidence>
<protein>
    <submittedName>
        <fullName evidence="4">SMC family ATPase</fullName>
    </submittedName>
</protein>
<feature type="coiled-coil region" evidence="2">
    <location>
        <begin position="193"/>
        <end position="272"/>
    </location>
</feature>
<dbReference type="Gene3D" id="1.10.287.510">
    <property type="entry name" value="Helix hairpin bin"/>
    <property type="match status" value="1"/>
</dbReference>
<dbReference type="EMBL" id="DSGT01000009">
    <property type="protein sequence ID" value="HEW53138.1"/>
    <property type="molecule type" value="Genomic_DNA"/>
</dbReference>
<dbReference type="SUPFAM" id="SSF75712">
    <property type="entry name" value="Rad50 coiled-coil Zn hook"/>
    <property type="match status" value="1"/>
</dbReference>
<evidence type="ECO:0000256" key="2">
    <source>
        <dbReference type="SAM" id="Coils"/>
    </source>
</evidence>
<dbReference type="SUPFAM" id="SSF52540">
    <property type="entry name" value="P-loop containing nucleoside triphosphate hydrolases"/>
    <property type="match status" value="1"/>
</dbReference>
<dbReference type="PANTHER" id="PTHR32114">
    <property type="entry name" value="ABC TRANSPORTER ABCH.3"/>
    <property type="match status" value="1"/>
</dbReference>
<dbReference type="Gene3D" id="3.40.50.300">
    <property type="entry name" value="P-loop containing nucleotide triphosphate hydrolases"/>
    <property type="match status" value="2"/>
</dbReference>
<feature type="coiled-coil region" evidence="2">
    <location>
        <begin position="535"/>
        <end position="616"/>
    </location>
</feature>
<keyword evidence="1 2" id="KW-0175">Coiled coil</keyword>
<proteinExistence type="predicted"/>
<feature type="coiled-coil region" evidence="2">
    <location>
        <begin position="411"/>
        <end position="476"/>
    </location>
</feature>
<reference evidence="4" key="1">
    <citation type="journal article" date="2020" name="mSystems">
        <title>Genome- and Community-Level Interaction Insights into Carbon Utilization and Element Cycling Functions of Hydrothermarchaeota in Hydrothermal Sediment.</title>
        <authorList>
            <person name="Zhou Z."/>
            <person name="Liu Y."/>
            <person name="Xu W."/>
            <person name="Pan J."/>
            <person name="Luo Z.H."/>
            <person name="Li M."/>
        </authorList>
    </citation>
    <scope>NUCLEOTIDE SEQUENCE [LARGE SCALE GENOMIC DNA]</scope>
    <source>
        <strain evidence="4">SpSt-16</strain>
    </source>
</reference>
<sequence>MSKPIWSRSSQVYKSLEGLVVSGIIIIRSIKINNILSHEQTYIEFPLGLSALVGPNGAGKSSIIDSIFYALFATPQSIRSLRGTSKRSILRIGAQSGSIEVELSVGGKRYVIYRSISVNRSDEAVVYEILDGDKRRVVASGVQPVLEYVKQLLSIPSAEAIRYTIFSRQNEVSKLIEEQPSTRKEIVLKLLGLDELEKAKEFLKQHLDQANSDKRVYEQYKIDLDNMRKKISEIRKAIELSKYELSKAEEEVKQLEEDIKNTEKILELVKKYEVLSRAVKIANEAKELEKILPICREIIQIDVSEYTTIVNILKNRKRELDEAMHKLKYIDDRIKSIASDVSKELGLEIPLEDSTKIIDILEEFARNIDRERNLKSAEVDIATKSVDIVKNSTSCPLCGRVLSDDLKKKILVNMEQKVETSITDIKRLEQLYDRIKKYIDDLKKLDRSKVEIMASINSAKRVIEENMEKFRELKTRVDKVIELAKNVEAFSECFKENTPISTTLRCLNRLAIEFSKMFEERSRLVKQLVGEDVSLNRLECMYQEIVEQLKSMNLDVDRINVAEIESGYKARQERLRRARERLGNLRGRIEGYTKTLEEYTKSERELEEKLKSLKVSIDLQPVLDILVNKILGKDGLLAKLLTLEARRLMEKYANMVLKELGVDFKVKITEGFDIEIHTPLGELDVRSLSGGEMVSLAIALRIALAYTVFGRLPGFFILDEPTQFLDIERRRAVFEIIRRLSERVPQVIVVTHDQEVEDLADKVFYVSKEGRRSVVREKEKVIETLFKA</sequence>
<dbReference type="Pfam" id="PF02463">
    <property type="entry name" value="SMC_N"/>
    <property type="match status" value="1"/>
</dbReference>
<accession>A0A7C2ZPE1</accession>
<dbReference type="PANTHER" id="PTHR32114:SF2">
    <property type="entry name" value="ABC TRANSPORTER ABCH.3"/>
    <property type="match status" value="1"/>
</dbReference>
<gene>
    <name evidence="4" type="ORF">ENO77_03085</name>
</gene>